<dbReference type="RefSeq" id="WP_056758382.1">
    <property type="nucleotide sequence ID" value="NZ_JAVDRL010000011.1"/>
</dbReference>
<dbReference type="EMBL" id="JAVDRL010000011">
    <property type="protein sequence ID" value="MDR6533043.1"/>
    <property type="molecule type" value="Genomic_DNA"/>
</dbReference>
<feature type="signal peptide" evidence="1">
    <location>
        <begin position="1"/>
        <end position="22"/>
    </location>
</feature>
<feature type="chain" id="PRO_5047533066" evidence="1">
    <location>
        <begin position="23"/>
        <end position="187"/>
    </location>
</feature>
<proteinExistence type="predicted"/>
<gene>
    <name evidence="2" type="ORF">J2800_003804</name>
</gene>
<dbReference type="Proteomes" id="UP001262754">
    <property type="component" value="Unassembled WGS sequence"/>
</dbReference>
<dbReference type="PROSITE" id="PS51257">
    <property type="entry name" value="PROKAR_LIPOPROTEIN"/>
    <property type="match status" value="1"/>
</dbReference>
<organism evidence="2 3">
    <name type="scientific">Caulobacter rhizosphaerae</name>
    <dbReference type="NCBI Taxonomy" id="2010972"/>
    <lineage>
        <taxon>Bacteria</taxon>
        <taxon>Pseudomonadati</taxon>
        <taxon>Pseudomonadota</taxon>
        <taxon>Alphaproteobacteria</taxon>
        <taxon>Caulobacterales</taxon>
        <taxon>Caulobacteraceae</taxon>
        <taxon>Caulobacter</taxon>
    </lineage>
</organism>
<keyword evidence="1" id="KW-0732">Signal</keyword>
<evidence type="ECO:0000313" key="3">
    <source>
        <dbReference type="Proteomes" id="UP001262754"/>
    </source>
</evidence>
<name>A0ABU1N3M1_9CAUL</name>
<comment type="caution">
    <text evidence="2">The sequence shown here is derived from an EMBL/GenBank/DDBJ whole genome shotgun (WGS) entry which is preliminary data.</text>
</comment>
<protein>
    <submittedName>
        <fullName evidence="2">Type 1 fimbria pilin</fullName>
    </submittedName>
</protein>
<keyword evidence="3" id="KW-1185">Reference proteome</keyword>
<evidence type="ECO:0000256" key="1">
    <source>
        <dbReference type="SAM" id="SignalP"/>
    </source>
</evidence>
<sequence>MRHPIILSAAAASLVLACGAGAAQAQTATGTVQVNGTVANRCLFVTGDVVLNLGELSLLAGDTAAIGRLDGAKLTSRTATLNGWCNGVSASMAVEALPILNTSFTDAAPNGFDRRVDYTATATASPASGAVSASDSTLAAGGGVGGTTGVFSSDIVVGFADPATPTGGRLVAGSYAGSVIVTLSPAT</sequence>
<accession>A0ABU1N3M1</accession>
<evidence type="ECO:0000313" key="2">
    <source>
        <dbReference type="EMBL" id="MDR6533043.1"/>
    </source>
</evidence>
<reference evidence="2 3" key="1">
    <citation type="submission" date="2023-07" db="EMBL/GenBank/DDBJ databases">
        <title>Sorghum-associated microbial communities from plants grown in Nebraska, USA.</title>
        <authorList>
            <person name="Schachtman D."/>
        </authorList>
    </citation>
    <scope>NUCLEOTIDE SEQUENCE [LARGE SCALE GENOMIC DNA]</scope>
    <source>
        <strain evidence="2 3">DS2154</strain>
    </source>
</reference>